<name>A0AA36NCL7_9DINO</name>
<evidence type="ECO:0000313" key="4">
    <source>
        <dbReference type="Proteomes" id="UP001178507"/>
    </source>
</evidence>
<feature type="chain" id="PRO_5041374429" evidence="2">
    <location>
        <begin position="20"/>
        <end position="459"/>
    </location>
</feature>
<evidence type="ECO:0000313" key="3">
    <source>
        <dbReference type="EMBL" id="CAJ1398481.1"/>
    </source>
</evidence>
<keyword evidence="1" id="KW-1133">Transmembrane helix</keyword>
<keyword evidence="2" id="KW-0732">Signal</keyword>
<gene>
    <name evidence="3" type="ORF">EVOR1521_LOCUS22271</name>
</gene>
<keyword evidence="1" id="KW-0472">Membrane</keyword>
<feature type="transmembrane region" description="Helical" evidence="1">
    <location>
        <begin position="402"/>
        <end position="422"/>
    </location>
</feature>
<keyword evidence="1" id="KW-0812">Transmembrane</keyword>
<dbReference type="Proteomes" id="UP001178507">
    <property type="component" value="Unassembled WGS sequence"/>
</dbReference>
<evidence type="ECO:0000256" key="1">
    <source>
        <dbReference type="SAM" id="Phobius"/>
    </source>
</evidence>
<accession>A0AA36NCL7</accession>
<keyword evidence="4" id="KW-1185">Reference proteome</keyword>
<organism evidence="3 4">
    <name type="scientific">Effrenium voratum</name>
    <dbReference type="NCBI Taxonomy" id="2562239"/>
    <lineage>
        <taxon>Eukaryota</taxon>
        <taxon>Sar</taxon>
        <taxon>Alveolata</taxon>
        <taxon>Dinophyceae</taxon>
        <taxon>Suessiales</taxon>
        <taxon>Symbiodiniaceae</taxon>
        <taxon>Effrenium</taxon>
    </lineage>
</organism>
<sequence>MQLWRVGCGLCTCLWPVLAETREYLANSWSTSFYRPHDVQIRHVGLVNEETVYFATASGVSMLRDGLLTPAVELHDAELTAFHLCHHRSSIFYETLSKDGGVLTVHEYSLLAKESVKVAIFQETVPAKALACVDHLLLRASRANLVAVSLTHDAPITLLQKFKEAEDFYGSLAVAFPADSVHEAQIFGVVPRNRTVVRVKLQQDSANLHLSGIDELLTAGEGADGLLETASVLEPRFVAWLHGKLLFVDHCSLRQVVDGRVSTLLGTPGDCAEGNETLQPAFWASKITAPLGLAAESEATAGHTSLLLTAKQVIEVTQEEDACAESSRAECVKAAAGCGWAEGDRSSQRRCFSCKRLQRWADAQRPTVEPCSLEAAQGPARYDLVGCGCAPPKPPAAKDDSAAGVVRVMVFLGCLGAAAYWYRQRQLQRRDDFVMPAGAQFHTFSDGEGYVRYDSEPFS</sequence>
<reference evidence="3" key="1">
    <citation type="submission" date="2023-08" db="EMBL/GenBank/DDBJ databases">
        <authorList>
            <person name="Chen Y."/>
            <person name="Shah S."/>
            <person name="Dougan E. K."/>
            <person name="Thang M."/>
            <person name="Chan C."/>
        </authorList>
    </citation>
    <scope>NUCLEOTIDE SEQUENCE</scope>
</reference>
<evidence type="ECO:0000256" key="2">
    <source>
        <dbReference type="SAM" id="SignalP"/>
    </source>
</evidence>
<comment type="caution">
    <text evidence="3">The sequence shown here is derived from an EMBL/GenBank/DDBJ whole genome shotgun (WGS) entry which is preliminary data.</text>
</comment>
<dbReference type="EMBL" id="CAUJNA010003302">
    <property type="protein sequence ID" value="CAJ1398481.1"/>
    <property type="molecule type" value="Genomic_DNA"/>
</dbReference>
<proteinExistence type="predicted"/>
<feature type="signal peptide" evidence="2">
    <location>
        <begin position="1"/>
        <end position="19"/>
    </location>
</feature>
<dbReference type="AlphaFoldDB" id="A0AA36NCL7"/>
<protein>
    <submittedName>
        <fullName evidence="3">Uncharacterized protein</fullName>
    </submittedName>
</protein>